<reference evidence="7" key="1">
    <citation type="journal article" date="2022" name="Front. Genet.">
        <title>Chromosome-Scale Assembly of the Dendrobium nobile Genome Provides Insights Into the Molecular Mechanism of the Biosynthesis of the Medicinal Active Ingredient of Dendrobium.</title>
        <authorList>
            <person name="Xu Q."/>
            <person name="Niu S.-C."/>
            <person name="Li K.-L."/>
            <person name="Zheng P.-J."/>
            <person name="Zhang X.-J."/>
            <person name="Jia Y."/>
            <person name="Liu Y."/>
            <person name="Niu Y.-X."/>
            <person name="Yu L.-H."/>
            <person name="Chen D.-F."/>
            <person name="Zhang G.-Q."/>
        </authorList>
    </citation>
    <scope>NUCLEOTIDE SEQUENCE</scope>
    <source>
        <tissue evidence="7">Leaf</tissue>
    </source>
</reference>
<evidence type="ECO:0000259" key="6">
    <source>
        <dbReference type="PROSITE" id="PS51999"/>
    </source>
</evidence>
<dbReference type="GO" id="GO:0008270">
    <property type="term" value="F:zinc ion binding"/>
    <property type="evidence" value="ECO:0007669"/>
    <property type="project" value="UniProtKB-KW"/>
</dbReference>
<keyword evidence="3" id="KW-0862">Zinc</keyword>
<comment type="caution">
    <text evidence="7">The sequence shown here is derived from an EMBL/GenBank/DDBJ whole genome shotgun (WGS) entry which is preliminary data.</text>
</comment>
<evidence type="ECO:0000256" key="4">
    <source>
        <dbReference type="PROSITE-ProRule" id="PRU01343"/>
    </source>
</evidence>
<keyword evidence="2 4" id="KW-0863">Zinc-finger</keyword>
<evidence type="ECO:0000256" key="2">
    <source>
        <dbReference type="ARBA" id="ARBA00022771"/>
    </source>
</evidence>
<accession>A0A8T3B839</accession>
<dbReference type="Proteomes" id="UP000829196">
    <property type="component" value="Unassembled WGS sequence"/>
</dbReference>
<proteinExistence type="predicted"/>
<sequence length="115" mass="13476">MSSSLSSITRDTLQDHKIYCRCNQQCLVYTCQRGENRGRKFYRCPRNRSQDNCGYLKWVDETYQTINVTKYQLVAYEEKLTRKLESITFQVRIVIAILIINVALLLVLLKAKSCT</sequence>
<protein>
    <recommendedName>
        <fullName evidence="6">GRF-type domain-containing protein</fullName>
    </recommendedName>
</protein>
<name>A0A8T3B839_DENNO</name>
<evidence type="ECO:0000256" key="3">
    <source>
        <dbReference type="ARBA" id="ARBA00022833"/>
    </source>
</evidence>
<dbReference type="OrthoDB" id="693808at2759"/>
<dbReference type="PROSITE" id="PS51999">
    <property type="entry name" value="ZF_GRF"/>
    <property type="match status" value="1"/>
</dbReference>
<keyword evidence="8" id="KW-1185">Reference proteome</keyword>
<dbReference type="PANTHER" id="PTHR33680">
    <property type="entry name" value="OS07G0190500 PROTEIN"/>
    <property type="match status" value="1"/>
</dbReference>
<keyword evidence="1" id="KW-0479">Metal-binding</keyword>
<dbReference type="AlphaFoldDB" id="A0A8T3B839"/>
<gene>
    <name evidence="7" type="ORF">KFK09_015876</name>
</gene>
<dbReference type="EMBL" id="JAGYWB010000011">
    <property type="protein sequence ID" value="KAI0504919.1"/>
    <property type="molecule type" value="Genomic_DNA"/>
</dbReference>
<keyword evidence="5" id="KW-0472">Membrane</keyword>
<evidence type="ECO:0000313" key="8">
    <source>
        <dbReference type="Proteomes" id="UP000829196"/>
    </source>
</evidence>
<dbReference type="Pfam" id="PF06839">
    <property type="entry name" value="Zn_ribbon_GRF"/>
    <property type="match status" value="1"/>
</dbReference>
<feature type="transmembrane region" description="Helical" evidence="5">
    <location>
        <begin position="89"/>
        <end position="109"/>
    </location>
</feature>
<organism evidence="7 8">
    <name type="scientific">Dendrobium nobile</name>
    <name type="common">Orchid</name>
    <dbReference type="NCBI Taxonomy" id="94219"/>
    <lineage>
        <taxon>Eukaryota</taxon>
        <taxon>Viridiplantae</taxon>
        <taxon>Streptophyta</taxon>
        <taxon>Embryophyta</taxon>
        <taxon>Tracheophyta</taxon>
        <taxon>Spermatophyta</taxon>
        <taxon>Magnoliopsida</taxon>
        <taxon>Liliopsida</taxon>
        <taxon>Asparagales</taxon>
        <taxon>Orchidaceae</taxon>
        <taxon>Epidendroideae</taxon>
        <taxon>Malaxideae</taxon>
        <taxon>Dendrobiinae</taxon>
        <taxon>Dendrobium</taxon>
    </lineage>
</organism>
<dbReference type="InterPro" id="IPR010666">
    <property type="entry name" value="Znf_GRF"/>
</dbReference>
<evidence type="ECO:0000313" key="7">
    <source>
        <dbReference type="EMBL" id="KAI0504919.1"/>
    </source>
</evidence>
<evidence type="ECO:0000256" key="5">
    <source>
        <dbReference type="SAM" id="Phobius"/>
    </source>
</evidence>
<evidence type="ECO:0000256" key="1">
    <source>
        <dbReference type="ARBA" id="ARBA00022723"/>
    </source>
</evidence>
<keyword evidence="5" id="KW-1133">Transmembrane helix</keyword>
<dbReference type="PANTHER" id="PTHR33680:SF1">
    <property type="entry name" value="OS05G0489500 PROTEIN"/>
    <property type="match status" value="1"/>
</dbReference>
<feature type="domain" description="GRF-type" evidence="6">
    <location>
        <begin position="20"/>
        <end position="62"/>
    </location>
</feature>
<dbReference type="SMR" id="A0A8T3B839"/>
<keyword evidence="5" id="KW-0812">Transmembrane</keyword>